<evidence type="ECO:0000256" key="1">
    <source>
        <dbReference type="SAM" id="SignalP"/>
    </source>
</evidence>
<dbReference type="InterPro" id="IPR000772">
    <property type="entry name" value="Ricin_B_lectin"/>
</dbReference>
<accession>A0A2T7BLW9</accession>
<dbReference type="SUPFAM" id="SSF50370">
    <property type="entry name" value="Ricin B-like lectins"/>
    <property type="match status" value="1"/>
</dbReference>
<feature type="chain" id="PRO_5015563067" description="Ricin B lectin domain-containing protein" evidence="1">
    <location>
        <begin position="18"/>
        <end position="551"/>
    </location>
</feature>
<dbReference type="AlphaFoldDB" id="A0A2T7BLW9"/>
<sequence>MKKAALFLCLLVMAACKQDVLKTTTTGTSTVARSPLTSPPDYATVTITNVNSGKFLEVAGNPTANEKFKDNTLLQQWQLSGSVSAQDNWQKWHLIYQTTAGGVRYYQIRNLFSGKLIDVPSGTNVSGTVLQQYASFPLPADQQLWKLQDLGGGQYNIVNKGNGLALSVSGGSTANGAQVIQETAASGNKQRWSIDVIAEDTWRDDAVVRFFFRNSTSQGSAAFDEGTSIPLTWSGNNGKVLWITQDAWDGSQLQSNSMFNCNDVFRYNNSVLIQPSHTDWSPGNTPNMTINNSNNGRPLQVFNNQPGTDWSWPGPGVEIGDKVYVQCGEGTSLTASNQSLYRLTQSTGTQWVAERFQPNGFSGQTTVSYSSGMVKPGDGYVYAFGSEGVGYGYNSYVHVARFAESSPFVWQYWSGSAWISTVTTGAASKVADGLGTNAIAYVNGKYVQVTMDQGFNCDASRNIYMATATSPTGPFSTPVKVYAIQEYFKGQYARYYTPAIHPEFASGHNELLVTYCLNFSACGQASCDGSYLDPYFYRVKGIRVPYSKIGL</sequence>
<gene>
    <name evidence="3" type="ORF">DCC81_04110</name>
</gene>
<organism evidence="3 4">
    <name type="scientific">Chitinophaga parva</name>
    <dbReference type="NCBI Taxonomy" id="2169414"/>
    <lineage>
        <taxon>Bacteria</taxon>
        <taxon>Pseudomonadati</taxon>
        <taxon>Bacteroidota</taxon>
        <taxon>Chitinophagia</taxon>
        <taxon>Chitinophagales</taxon>
        <taxon>Chitinophagaceae</taxon>
        <taxon>Chitinophaga</taxon>
    </lineage>
</organism>
<feature type="signal peptide" evidence="1">
    <location>
        <begin position="1"/>
        <end position="17"/>
    </location>
</feature>
<dbReference type="OrthoDB" id="9765957at2"/>
<dbReference type="PROSITE" id="PS51257">
    <property type="entry name" value="PROKAR_LIPOPROTEIN"/>
    <property type="match status" value="1"/>
</dbReference>
<proteinExistence type="predicted"/>
<dbReference type="Gene3D" id="2.80.10.50">
    <property type="match status" value="2"/>
</dbReference>
<dbReference type="InterPro" id="IPR035992">
    <property type="entry name" value="Ricin_B-like_lectins"/>
</dbReference>
<name>A0A2T7BLW9_9BACT</name>
<dbReference type="Proteomes" id="UP000244450">
    <property type="component" value="Unassembled WGS sequence"/>
</dbReference>
<evidence type="ECO:0000259" key="2">
    <source>
        <dbReference type="Pfam" id="PF14200"/>
    </source>
</evidence>
<reference evidence="3 4" key="1">
    <citation type="submission" date="2018-04" db="EMBL/GenBank/DDBJ databases">
        <title>Chitinophaga fuyangensis sp. nov., isolated from soil in a chemical factory.</title>
        <authorList>
            <person name="Chen K."/>
        </authorList>
    </citation>
    <scope>NUCLEOTIDE SEQUENCE [LARGE SCALE GENOMIC DNA]</scope>
    <source>
        <strain evidence="3 4">LY-1</strain>
    </source>
</reference>
<comment type="caution">
    <text evidence="3">The sequence shown here is derived from an EMBL/GenBank/DDBJ whole genome shotgun (WGS) entry which is preliminary data.</text>
</comment>
<dbReference type="Pfam" id="PF14200">
    <property type="entry name" value="RicinB_lectin_2"/>
    <property type="match status" value="1"/>
</dbReference>
<protein>
    <recommendedName>
        <fullName evidence="2">Ricin B lectin domain-containing protein</fullName>
    </recommendedName>
</protein>
<keyword evidence="4" id="KW-1185">Reference proteome</keyword>
<dbReference type="EMBL" id="QCYK01000001">
    <property type="protein sequence ID" value="PUZ28677.1"/>
    <property type="molecule type" value="Genomic_DNA"/>
</dbReference>
<feature type="domain" description="Ricin B lectin" evidence="2">
    <location>
        <begin position="88"/>
        <end position="180"/>
    </location>
</feature>
<keyword evidence="1" id="KW-0732">Signal</keyword>
<evidence type="ECO:0000313" key="4">
    <source>
        <dbReference type="Proteomes" id="UP000244450"/>
    </source>
</evidence>
<evidence type="ECO:0000313" key="3">
    <source>
        <dbReference type="EMBL" id="PUZ28677.1"/>
    </source>
</evidence>
<dbReference type="PROSITE" id="PS50231">
    <property type="entry name" value="RICIN_B_LECTIN"/>
    <property type="match status" value="1"/>
</dbReference>
<dbReference type="CDD" id="cd00161">
    <property type="entry name" value="beta-trefoil_Ricin-like"/>
    <property type="match status" value="1"/>
</dbReference>
<dbReference type="RefSeq" id="WP_108685316.1">
    <property type="nucleotide sequence ID" value="NZ_QCYK01000001.1"/>
</dbReference>